<keyword evidence="21" id="KW-0391">Immunity</keyword>
<feature type="domain" description="RLR CTR" evidence="36">
    <location>
        <begin position="1697"/>
        <end position="1828"/>
    </location>
</feature>
<evidence type="ECO:0000256" key="30">
    <source>
        <dbReference type="ARBA" id="ARBA00082108"/>
    </source>
</evidence>
<evidence type="ECO:0000259" key="34">
    <source>
        <dbReference type="PROSITE" id="PS51192"/>
    </source>
</evidence>
<comment type="subcellular location">
    <subcellularLocation>
        <location evidence="2">Cytoplasm</location>
    </subcellularLocation>
</comment>
<evidence type="ECO:0000259" key="33">
    <source>
        <dbReference type="PROSITE" id="PS50089"/>
    </source>
</evidence>
<evidence type="ECO:0000256" key="11">
    <source>
        <dbReference type="ARBA" id="ARBA00022723"/>
    </source>
</evidence>
<dbReference type="GO" id="GO:0005524">
    <property type="term" value="F:ATP binding"/>
    <property type="evidence" value="ECO:0007669"/>
    <property type="project" value="UniProtKB-KW"/>
</dbReference>
<comment type="caution">
    <text evidence="37">The sequence shown here is derived from an EMBL/GenBank/DDBJ whole genome shotgun (WGS) entry which is preliminary data.</text>
</comment>
<dbReference type="OrthoDB" id="416741at2759"/>
<keyword evidence="16" id="KW-0378">Hydrolase</keyword>
<dbReference type="EC" id="3.6.4.13" evidence="5"/>
<dbReference type="GO" id="GO:0008270">
    <property type="term" value="F:zinc ion binding"/>
    <property type="evidence" value="ECO:0007669"/>
    <property type="project" value="UniProtKB-KW"/>
</dbReference>
<feature type="region of interest" description="Disordered" evidence="32">
    <location>
        <begin position="1"/>
        <end position="25"/>
    </location>
</feature>
<gene>
    <name evidence="37" type="ORF">AGOR_G00233200</name>
</gene>
<evidence type="ECO:0000256" key="5">
    <source>
        <dbReference type="ARBA" id="ARBA00012552"/>
    </source>
</evidence>
<dbReference type="Pfam" id="PF11648">
    <property type="entry name" value="RIG-I_C-RD"/>
    <property type="match status" value="1"/>
</dbReference>
<evidence type="ECO:0000256" key="14">
    <source>
        <dbReference type="ARBA" id="ARBA00022771"/>
    </source>
</evidence>
<evidence type="ECO:0000256" key="23">
    <source>
        <dbReference type="ARBA" id="ARBA00023118"/>
    </source>
</evidence>
<proteinExistence type="inferred from homology"/>
<keyword evidence="7" id="KW-1017">Isopeptide bond</keyword>
<evidence type="ECO:0000256" key="31">
    <source>
        <dbReference type="PROSITE-ProRule" id="PRU00175"/>
    </source>
</evidence>
<feature type="compositionally biased region" description="Basic and acidic residues" evidence="32">
    <location>
        <begin position="470"/>
        <end position="486"/>
    </location>
</feature>
<dbReference type="Pfam" id="PF26084">
    <property type="entry name" value="PWI_Topors"/>
    <property type="match status" value="1"/>
</dbReference>
<dbReference type="InterPro" id="IPR058745">
    <property type="entry name" value="PWI_Topors"/>
</dbReference>
<comment type="similarity">
    <text evidence="3">Belongs to the helicase family. RLR subfamily.</text>
</comment>
<keyword evidence="13" id="KW-0547">Nucleotide-binding</keyword>
<dbReference type="InterPro" id="IPR021673">
    <property type="entry name" value="RLR_CTR"/>
</dbReference>
<evidence type="ECO:0000259" key="36">
    <source>
        <dbReference type="PROSITE" id="PS51789"/>
    </source>
</evidence>
<feature type="compositionally biased region" description="Polar residues" evidence="32">
    <location>
        <begin position="562"/>
        <end position="577"/>
    </location>
</feature>
<evidence type="ECO:0000313" key="37">
    <source>
        <dbReference type="EMBL" id="KAI1883596.1"/>
    </source>
</evidence>
<dbReference type="InterPro" id="IPR001650">
    <property type="entry name" value="Helicase_C-like"/>
</dbReference>
<evidence type="ECO:0000256" key="29">
    <source>
        <dbReference type="ARBA" id="ARBA00079184"/>
    </source>
</evidence>
<dbReference type="PROSITE" id="PS50089">
    <property type="entry name" value="ZF_RING_2"/>
    <property type="match status" value="1"/>
</dbReference>
<dbReference type="GO" id="GO:0016787">
    <property type="term" value="F:hydrolase activity"/>
    <property type="evidence" value="ECO:0007669"/>
    <property type="project" value="UniProtKB-KW"/>
</dbReference>
<dbReference type="EMBL" id="JAERUA010000023">
    <property type="protein sequence ID" value="KAI1883596.1"/>
    <property type="molecule type" value="Genomic_DNA"/>
</dbReference>
<dbReference type="SMART" id="SM00487">
    <property type="entry name" value="DEXDc"/>
    <property type="match status" value="1"/>
</dbReference>
<dbReference type="PANTHER" id="PTHR14074">
    <property type="entry name" value="HELICASE WITH DEATH DOMAIN-RELATED"/>
    <property type="match status" value="1"/>
</dbReference>
<keyword evidence="11" id="KW-0479">Metal-binding</keyword>
<dbReference type="SMART" id="SM00184">
    <property type="entry name" value="RING"/>
    <property type="match status" value="1"/>
</dbReference>
<dbReference type="GO" id="GO:0140374">
    <property type="term" value="P:antiviral innate immune response"/>
    <property type="evidence" value="ECO:0007669"/>
    <property type="project" value="TreeGrafter"/>
</dbReference>
<accession>A0A8T3CG85</accession>
<evidence type="ECO:0000259" key="35">
    <source>
        <dbReference type="PROSITE" id="PS51194"/>
    </source>
</evidence>
<feature type="compositionally biased region" description="Basic residues" evidence="32">
    <location>
        <begin position="702"/>
        <end position="719"/>
    </location>
</feature>
<evidence type="ECO:0000256" key="27">
    <source>
        <dbReference type="ARBA" id="ARBA00076940"/>
    </source>
</evidence>
<evidence type="ECO:0000256" key="4">
    <source>
        <dbReference type="ARBA" id="ARBA00012483"/>
    </source>
</evidence>
<dbReference type="PROSITE" id="PS51789">
    <property type="entry name" value="RLR_CTR"/>
    <property type="match status" value="1"/>
</dbReference>
<evidence type="ECO:0000313" key="38">
    <source>
        <dbReference type="Proteomes" id="UP000829720"/>
    </source>
</evidence>
<keyword evidence="10" id="KW-0808">Transferase</keyword>
<dbReference type="Pfam" id="PF13923">
    <property type="entry name" value="zf-C3HC4_2"/>
    <property type="match status" value="1"/>
</dbReference>
<dbReference type="SUPFAM" id="SSF57850">
    <property type="entry name" value="RING/U-box"/>
    <property type="match status" value="1"/>
</dbReference>
<dbReference type="InterPro" id="IPR001841">
    <property type="entry name" value="Znf_RING"/>
</dbReference>
<evidence type="ECO:0000256" key="18">
    <source>
        <dbReference type="ARBA" id="ARBA00022833"/>
    </source>
</evidence>
<dbReference type="GO" id="GO:0003727">
    <property type="term" value="F:single-stranded RNA binding"/>
    <property type="evidence" value="ECO:0007669"/>
    <property type="project" value="TreeGrafter"/>
</dbReference>
<evidence type="ECO:0000256" key="13">
    <source>
        <dbReference type="ARBA" id="ARBA00022741"/>
    </source>
</evidence>
<organism evidence="37 38">
    <name type="scientific">Albula goreensis</name>
    <dbReference type="NCBI Taxonomy" id="1534307"/>
    <lineage>
        <taxon>Eukaryota</taxon>
        <taxon>Metazoa</taxon>
        <taxon>Chordata</taxon>
        <taxon>Craniata</taxon>
        <taxon>Vertebrata</taxon>
        <taxon>Euteleostomi</taxon>
        <taxon>Actinopterygii</taxon>
        <taxon>Neopterygii</taxon>
        <taxon>Teleostei</taxon>
        <taxon>Albuliformes</taxon>
        <taxon>Albulidae</taxon>
        <taxon>Albula</taxon>
    </lineage>
</organism>
<dbReference type="EC" id="2.3.2.27" evidence="4"/>
<reference evidence="37" key="1">
    <citation type="submission" date="2021-01" db="EMBL/GenBank/DDBJ databases">
        <authorList>
            <person name="Zahm M."/>
            <person name="Roques C."/>
            <person name="Cabau C."/>
            <person name="Klopp C."/>
            <person name="Donnadieu C."/>
            <person name="Jouanno E."/>
            <person name="Lampietro C."/>
            <person name="Louis A."/>
            <person name="Herpin A."/>
            <person name="Echchiki A."/>
            <person name="Berthelot C."/>
            <person name="Parey E."/>
            <person name="Roest-Crollius H."/>
            <person name="Braasch I."/>
            <person name="Postlethwait J."/>
            <person name="Bobe J."/>
            <person name="Montfort J."/>
            <person name="Bouchez O."/>
            <person name="Begum T."/>
            <person name="Mejri S."/>
            <person name="Adams A."/>
            <person name="Chen W.-J."/>
            <person name="Guiguen Y."/>
        </authorList>
    </citation>
    <scope>NUCLEOTIDE SEQUENCE</scope>
    <source>
        <tissue evidence="37">Blood</tissue>
    </source>
</reference>
<evidence type="ECO:0000256" key="32">
    <source>
        <dbReference type="SAM" id="MobiDB-lite"/>
    </source>
</evidence>
<dbReference type="Gene3D" id="1.20.1320.30">
    <property type="match status" value="1"/>
</dbReference>
<feature type="compositionally biased region" description="Basic and acidic residues" evidence="32">
    <location>
        <begin position="522"/>
        <end position="550"/>
    </location>
</feature>
<feature type="domain" description="Helicase C-terminal" evidence="35">
    <location>
        <begin position="1512"/>
        <end position="1680"/>
    </location>
</feature>
<dbReference type="FunFam" id="3.30.40.10:FF:000136">
    <property type="entry name" value="E3 ubiquitin-protein ligase Topors"/>
    <property type="match status" value="1"/>
</dbReference>
<comment type="catalytic activity">
    <reaction evidence="1">
        <text>S-ubiquitinyl-[E2 ubiquitin-conjugating enzyme]-L-cysteine + [acceptor protein]-L-lysine = [E2 ubiquitin-conjugating enzyme]-L-cysteine + N(6)-ubiquitinyl-[acceptor protein]-L-lysine.</text>
        <dbReference type="EC" id="2.3.2.27"/>
    </reaction>
</comment>
<dbReference type="Pfam" id="PF18119">
    <property type="entry name" value="RIG-I_C"/>
    <property type="match status" value="1"/>
</dbReference>
<dbReference type="SMART" id="SM00490">
    <property type="entry name" value="HELICc"/>
    <property type="match status" value="1"/>
</dbReference>
<dbReference type="CDD" id="cd12090">
    <property type="entry name" value="MDA5_ID"/>
    <property type="match status" value="1"/>
</dbReference>
<feature type="region of interest" description="Disordered" evidence="32">
    <location>
        <begin position="330"/>
        <end position="625"/>
    </location>
</feature>
<feature type="domain" description="RING-type" evidence="33">
    <location>
        <begin position="28"/>
        <end position="67"/>
    </location>
</feature>
<dbReference type="FunFam" id="2.170.150.30:FF:000001">
    <property type="entry name" value="Probable ATP-dependent RNA helicase DDX58"/>
    <property type="match status" value="1"/>
</dbReference>
<keyword evidence="6" id="KW-0963">Cytoplasm</keyword>
<dbReference type="Gene3D" id="3.40.50.300">
    <property type="entry name" value="P-loop containing nucleotide triphosphate hydrolases"/>
    <property type="match status" value="2"/>
</dbReference>
<protein>
    <recommendedName>
        <fullName evidence="25">E3 ubiquitin-protein ligase Topors</fullName>
        <ecNumber evidence="4">2.3.2.27</ecNumber>
        <ecNumber evidence="5">3.6.4.13</ecNumber>
    </recommendedName>
    <alternativeName>
        <fullName evidence="26">RING-type E3 ubiquitin transferase Topors</fullName>
    </alternativeName>
    <alternativeName>
        <fullName evidence="28">SUMO1-protein E3 ligase Topors</fullName>
    </alternativeName>
    <alternativeName>
        <fullName evidence="27">Topoisomerase I-binding RING finger protein</fullName>
    </alternativeName>
    <alternativeName>
        <fullName evidence="29">Topoisomerase I-binding arginine/serine-rich protein</fullName>
    </alternativeName>
    <alternativeName>
        <fullName evidence="30">Tumor suppressor p53-binding protein 3</fullName>
    </alternativeName>
</protein>
<dbReference type="GO" id="GO:0061630">
    <property type="term" value="F:ubiquitin protein ligase activity"/>
    <property type="evidence" value="ECO:0007669"/>
    <property type="project" value="UniProtKB-EC"/>
</dbReference>
<evidence type="ECO:0000256" key="15">
    <source>
        <dbReference type="ARBA" id="ARBA00022786"/>
    </source>
</evidence>
<evidence type="ECO:0000256" key="19">
    <source>
        <dbReference type="ARBA" id="ARBA00022840"/>
    </source>
</evidence>
<feature type="region of interest" description="Disordered" evidence="32">
    <location>
        <begin position="655"/>
        <end position="808"/>
    </location>
</feature>
<feature type="domain" description="Helicase ATP-binding" evidence="34">
    <location>
        <begin position="1154"/>
        <end position="1334"/>
    </location>
</feature>
<sequence>MKLRMRKKDGSAKASQSVSAEASPDSKCPICLDRFNNMAYLDRCLHKFCFRCIHEWSKNKAECPLCKQPFNSIFHTIKAENDFKEFVLRPTENGSLSSPGALRLRYGTTQTRERRQSPRRTSPPPDNGVIFEGLTGSAPLQQDRGIHRMMMRLAARRRAQSKGRTVRHLREQEMVTFRRALYRTGVRVRSVRDGGRHRDISATFFQRNPACLHRLVPWLKRELTVLYGTHGSLVNIVQHIIMSRITRYDMDDQAIQDELRPFLLTRTDHFLHEFISFARSPFNMEAYDQHAIYDCPAPSYEEGSSSDSSVIAISEDEDSVELDQRPVSVTGSALSQAPWDDETPGPSYSTTEQTQSPSLSVTESESESSREEAVGEPQPATQQSAQVKADPAVKEDGDVSSAEEDCVIVGYVKPMAERTPELVQLSSDSEESAHEETAEVPVPQLPQNFRFPSLSPMSSLGSSASKRNSPQREDQPDRRPESEDKGAAQPEAKGVHASSHKRDSPVDKDDASTVVSLLSDKCTQKKDDGRHQRRSQSRERLRSRSKDRSHNSYSNSRRSRSTDLSWLTRSPTISVHSDSALSRSRVQSRSRSRDRPSSKDRVRERRREKDGSHPKRGHERSSYTYHWEAYSHYSREKGSVGGTLRAQSRAYCSGQYASPDYSYGSHSPSRSRSRSSPWDSRRRERRRSRSLSSTSSLSSHSAHWRSRHDKPGGKRKYKTRHLEESAKERASKALPASSASSSIREKRGSSGGERRHKKPRKKSRSPSVEIIYEGRATVDSRKHHKKRKKHKKRSRRHKSRERTEQRSPTVITIDSDSDHTVDITDQASTVEDPVTNWATEGDTRPVSNENEVSTTTEHPSDAHLLESILHDLQQHILPVDQDSAVGISNIEAASAEIPFDSDKCDTPLLYFKRQNHELNSLLITQETQRLWKGFFQRRTPLSHLLLDRFFKLLQLEETGWFQAFLDELLAVGYKGLYEAIRAWDFKKLEDLREPRLLLDRVAASFNKNIKPMEVVTCMSDCITDREQEEIRAITERKGHIAGSEKLTECLKRSDKSNWFKMLILALQECNFTIALDLLDPDTDSGKCVDDIDSDETTTVRFAYKEEAGTNCLVGSFNHFSQAEDKDGAAGACARPGHQEGFGTLQLRAYQRELAGPALEGKNTIICAPTGCGKTIVALAICSQHLKAKADQKAKIVFMATKVDVYEQQYKLFLEHFNRIDDEVRISGLCGDMDEQISMEHTVENNDIIMLTPQILVNALKRKDLPSLSVFTLLIFDECHNTTGKHPYNILMASYLDAKLSNTDEPLPQIVGLTASVGIGNIQNQQDAEDNVCQLCANLDVRVISTVSENKEELRSFVHMPEKDFYEVEKRSGDAFTTIVHNIMSRIEDLARAAYQIDSLSNIKNRDYGSQKYEQWIVDVQKQCKVLQLDGKEEESRVCRALFNYTEHLRKYNDSLIIKADARTKDALYYLEAFFDEVRHAGFDETEQKLTSLFDAQHRLLVQQSQQGEENPKLKVLQFILEEEFRNNKETRVVLFVRTRALADAMKKWIDETDSLKFLKPGVLIGRGRKSHPTGTVMTPTSKKGVLESFKSSAESKMLIATSVADEGIDIPQCNLVLMYEYVGNVVKMIQVRGRGRAEGSKCILISDRKERIAKERLNMHREKILEKAVANFQTSRKAMLTKIDTFQREDKRIRDHEKSTPEKPKTEGSFELLCSKCKKFACFTDDVRVAEESHHIVVDRTILSRCGRKPHKNPRNFGGFEKKMKMFCKHCQNDWGVLASYRNIEDLPVIKIEGFVVVNCKTKIQKYFRRWRDVTFALKPFDIEDIQPFDPSD</sequence>
<evidence type="ECO:0000256" key="26">
    <source>
        <dbReference type="ARBA" id="ARBA00076856"/>
    </source>
</evidence>
<comment type="catalytic activity">
    <reaction evidence="24">
        <text>ATP + H2O = ADP + phosphate + H(+)</text>
        <dbReference type="Rhea" id="RHEA:13065"/>
        <dbReference type="ChEBI" id="CHEBI:15377"/>
        <dbReference type="ChEBI" id="CHEBI:15378"/>
        <dbReference type="ChEBI" id="CHEBI:30616"/>
        <dbReference type="ChEBI" id="CHEBI:43474"/>
        <dbReference type="ChEBI" id="CHEBI:456216"/>
        <dbReference type="EC" id="3.6.4.13"/>
    </reaction>
    <physiologicalReaction direction="left-to-right" evidence="24">
        <dbReference type="Rhea" id="RHEA:13066"/>
    </physiologicalReaction>
</comment>
<keyword evidence="14 31" id="KW-0863">Zinc-finger</keyword>
<dbReference type="GO" id="GO:0032391">
    <property type="term" value="C:photoreceptor connecting cilium"/>
    <property type="evidence" value="ECO:0007669"/>
    <property type="project" value="UniProtKB-ARBA"/>
</dbReference>
<dbReference type="Pfam" id="PF00271">
    <property type="entry name" value="Helicase_C"/>
    <property type="match status" value="1"/>
</dbReference>
<dbReference type="InterPro" id="IPR041204">
    <property type="entry name" value="RIG-I-like_C"/>
</dbReference>
<evidence type="ECO:0000256" key="3">
    <source>
        <dbReference type="ARBA" id="ARBA00006866"/>
    </source>
</evidence>
<keyword evidence="9" id="KW-0399">Innate immunity</keyword>
<dbReference type="CDD" id="cd16574">
    <property type="entry name" value="RING-HC_Topors"/>
    <property type="match status" value="1"/>
</dbReference>
<evidence type="ECO:0000256" key="2">
    <source>
        <dbReference type="ARBA" id="ARBA00004496"/>
    </source>
</evidence>
<dbReference type="InterPro" id="IPR027417">
    <property type="entry name" value="P-loop_NTPase"/>
</dbReference>
<evidence type="ECO:0000256" key="17">
    <source>
        <dbReference type="ARBA" id="ARBA00022806"/>
    </source>
</evidence>
<dbReference type="GO" id="GO:0008630">
    <property type="term" value="P:intrinsic apoptotic signaling pathway in response to DNA damage"/>
    <property type="evidence" value="ECO:0007669"/>
    <property type="project" value="UniProtKB-ARBA"/>
</dbReference>
<feature type="compositionally biased region" description="Basic residues" evidence="32">
    <location>
        <begin position="781"/>
        <end position="800"/>
    </location>
</feature>
<dbReference type="GO" id="GO:0003724">
    <property type="term" value="F:RNA helicase activity"/>
    <property type="evidence" value="ECO:0007669"/>
    <property type="project" value="UniProtKB-EC"/>
</dbReference>
<dbReference type="PROSITE" id="PS51192">
    <property type="entry name" value="HELICASE_ATP_BIND_1"/>
    <property type="match status" value="1"/>
</dbReference>
<dbReference type="GO" id="GO:0002753">
    <property type="term" value="P:cytoplasmic pattern recognition receptor signaling pathway"/>
    <property type="evidence" value="ECO:0007669"/>
    <property type="project" value="TreeGrafter"/>
</dbReference>
<evidence type="ECO:0000256" key="12">
    <source>
        <dbReference type="ARBA" id="ARBA00022737"/>
    </source>
</evidence>
<dbReference type="InterPro" id="IPR058746">
    <property type="entry name" value="Znf_RING-type_Topors"/>
</dbReference>
<evidence type="ECO:0000256" key="25">
    <source>
        <dbReference type="ARBA" id="ARBA00071236"/>
    </source>
</evidence>
<evidence type="ECO:0000256" key="21">
    <source>
        <dbReference type="ARBA" id="ARBA00022859"/>
    </source>
</evidence>
<keyword evidence="38" id="KW-1185">Reference proteome</keyword>
<feature type="compositionally biased region" description="Basic residues" evidence="32">
    <location>
        <begin position="754"/>
        <end position="764"/>
    </location>
</feature>
<evidence type="ECO:0000256" key="9">
    <source>
        <dbReference type="ARBA" id="ARBA00022588"/>
    </source>
</evidence>
<dbReference type="CDD" id="cd15805">
    <property type="entry name" value="RIG-I_C"/>
    <property type="match status" value="1"/>
</dbReference>
<dbReference type="Pfam" id="PF16739">
    <property type="entry name" value="CARD_2"/>
    <property type="match status" value="1"/>
</dbReference>
<feature type="compositionally biased region" description="Basic and acidic residues" evidence="32">
    <location>
        <begin position="500"/>
        <end position="511"/>
    </location>
</feature>
<dbReference type="InterPro" id="IPR014001">
    <property type="entry name" value="Helicase_ATP-bd"/>
</dbReference>
<dbReference type="Proteomes" id="UP000829720">
    <property type="component" value="Unassembled WGS sequence"/>
</dbReference>
<evidence type="ECO:0000256" key="22">
    <source>
        <dbReference type="ARBA" id="ARBA00022884"/>
    </source>
</evidence>
<dbReference type="FunFam" id="3.40.50.300:FF:001233">
    <property type="entry name" value="Probable ATP-dependent RNA helicase DDX58"/>
    <property type="match status" value="1"/>
</dbReference>
<feature type="compositionally biased region" description="Polar residues" evidence="32">
    <location>
        <begin position="845"/>
        <end position="856"/>
    </location>
</feature>
<dbReference type="InterPro" id="IPR031964">
    <property type="entry name" value="CARD_dom"/>
</dbReference>
<name>A0A8T3CG85_9TELE</name>
<dbReference type="InterPro" id="IPR038557">
    <property type="entry name" value="RLR_C_sf"/>
</dbReference>
<keyword evidence="20" id="KW-0832">Ubl conjugation</keyword>
<feature type="compositionally biased region" description="Low complexity" evidence="32">
    <location>
        <begin position="452"/>
        <end position="465"/>
    </location>
</feature>
<dbReference type="Gene3D" id="1.10.533.10">
    <property type="entry name" value="Death Domain, Fas"/>
    <property type="match status" value="2"/>
</dbReference>
<dbReference type="GO" id="GO:0003725">
    <property type="term" value="F:double-stranded RNA binding"/>
    <property type="evidence" value="ECO:0007669"/>
    <property type="project" value="TreeGrafter"/>
</dbReference>
<feature type="compositionally biased region" description="Basic and acidic residues" evidence="32">
    <location>
        <begin position="720"/>
        <end position="731"/>
    </location>
</feature>
<keyword evidence="19" id="KW-0067">ATP-binding</keyword>
<feature type="compositionally biased region" description="Low complexity" evidence="32">
    <location>
        <begin position="732"/>
        <end position="742"/>
    </location>
</feature>
<keyword evidence="23" id="KW-0051">Antiviral defense</keyword>
<keyword evidence="15" id="KW-0833">Ubl conjugation pathway</keyword>
<dbReference type="Pfam" id="PF00270">
    <property type="entry name" value="DEAD"/>
    <property type="match status" value="1"/>
</dbReference>
<evidence type="ECO:0000256" key="1">
    <source>
        <dbReference type="ARBA" id="ARBA00000900"/>
    </source>
</evidence>
<keyword evidence="12" id="KW-0677">Repeat</keyword>
<dbReference type="PROSITE" id="PS51194">
    <property type="entry name" value="HELICASE_CTER"/>
    <property type="match status" value="1"/>
</dbReference>
<keyword evidence="17" id="KW-0347">Helicase</keyword>
<dbReference type="InterPro" id="IPR051363">
    <property type="entry name" value="RLR_Helicase"/>
</dbReference>
<dbReference type="GO" id="GO:0005737">
    <property type="term" value="C:cytoplasm"/>
    <property type="evidence" value="ECO:0007669"/>
    <property type="project" value="UniProtKB-SubCell"/>
</dbReference>
<dbReference type="SUPFAM" id="SSF52540">
    <property type="entry name" value="P-loop containing nucleoside triphosphate hydrolases"/>
    <property type="match status" value="2"/>
</dbReference>
<evidence type="ECO:0000256" key="6">
    <source>
        <dbReference type="ARBA" id="ARBA00022490"/>
    </source>
</evidence>
<evidence type="ECO:0000256" key="20">
    <source>
        <dbReference type="ARBA" id="ARBA00022843"/>
    </source>
</evidence>
<evidence type="ECO:0000256" key="7">
    <source>
        <dbReference type="ARBA" id="ARBA00022499"/>
    </source>
</evidence>
<evidence type="ECO:0000256" key="24">
    <source>
        <dbReference type="ARBA" id="ARBA00049390"/>
    </source>
</evidence>
<dbReference type="PROSITE" id="PS00518">
    <property type="entry name" value="ZF_RING_1"/>
    <property type="match status" value="1"/>
</dbReference>
<evidence type="ECO:0000256" key="10">
    <source>
        <dbReference type="ARBA" id="ARBA00022679"/>
    </source>
</evidence>
<evidence type="ECO:0000256" key="28">
    <source>
        <dbReference type="ARBA" id="ARBA00079040"/>
    </source>
</evidence>
<dbReference type="InterPro" id="IPR017907">
    <property type="entry name" value="Znf_RING_CS"/>
</dbReference>
<feature type="compositionally biased region" description="Polar residues" evidence="32">
    <location>
        <begin position="346"/>
        <end position="355"/>
    </location>
</feature>
<dbReference type="Gene3D" id="3.30.40.10">
    <property type="entry name" value="Zinc/RING finger domain, C3HC4 (zinc finger)"/>
    <property type="match status" value="1"/>
</dbReference>
<dbReference type="InterPro" id="IPR011029">
    <property type="entry name" value="DEATH-like_dom_sf"/>
</dbReference>
<feature type="compositionally biased region" description="Low complexity" evidence="32">
    <location>
        <begin position="665"/>
        <end position="678"/>
    </location>
</feature>
<feature type="compositionally biased region" description="Basic and acidic residues" evidence="32">
    <location>
        <begin position="591"/>
        <end position="613"/>
    </location>
</feature>
<keyword evidence="22" id="KW-0694">RNA-binding</keyword>
<keyword evidence="8" id="KW-0597">Phosphoprotein</keyword>
<feature type="compositionally biased region" description="Low complexity" evidence="32">
    <location>
        <begin position="690"/>
        <end position="701"/>
    </location>
</feature>
<evidence type="ECO:0000256" key="8">
    <source>
        <dbReference type="ARBA" id="ARBA00022553"/>
    </source>
</evidence>
<dbReference type="InterPro" id="IPR011545">
    <property type="entry name" value="DEAD/DEAH_box_helicase_dom"/>
</dbReference>
<keyword evidence="18" id="KW-0862">Zinc</keyword>
<dbReference type="InterPro" id="IPR013083">
    <property type="entry name" value="Znf_RING/FYVE/PHD"/>
</dbReference>
<feature type="region of interest" description="Disordered" evidence="32">
    <location>
        <begin position="836"/>
        <end position="856"/>
    </location>
</feature>
<dbReference type="Gene3D" id="2.170.150.30">
    <property type="entry name" value="RIG-I-like receptor, C-terminal regulatory domain"/>
    <property type="match status" value="1"/>
</dbReference>
<evidence type="ECO:0000256" key="16">
    <source>
        <dbReference type="ARBA" id="ARBA00022801"/>
    </source>
</evidence>
<feature type="region of interest" description="Disordered" evidence="32">
    <location>
        <begin position="93"/>
        <end position="134"/>
    </location>
</feature>
<dbReference type="PANTHER" id="PTHR14074:SF16">
    <property type="entry name" value="ANTIVIRAL INNATE IMMUNE RESPONSE RECEPTOR RIG-I"/>
    <property type="match status" value="1"/>
</dbReference>